<dbReference type="PANTHER" id="PTHR24221:SF654">
    <property type="entry name" value="ATP-BINDING CASSETTE SUB-FAMILY B MEMBER 6"/>
    <property type="match status" value="1"/>
</dbReference>
<feature type="transmembrane region" description="Helical" evidence="10">
    <location>
        <begin position="25"/>
        <end position="48"/>
    </location>
</feature>
<evidence type="ECO:0000256" key="5">
    <source>
        <dbReference type="ARBA" id="ARBA00022741"/>
    </source>
</evidence>
<evidence type="ECO:0000256" key="1">
    <source>
        <dbReference type="ARBA" id="ARBA00004651"/>
    </source>
</evidence>
<dbReference type="AlphaFoldDB" id="A0A0E1VV39"/>
<evidence type="ECO:0000256" key="7">
    <source>
        <dbReference type="ARBA" id="ARBA00022989"/>
    </source>
</evidence>
<keyword evidence="3" id="KW-0997">Cell inner membrane</keyword>
<feature type="transmembrane region" description="Helical" evidence="10">
    <location>
        <begin position="152"/>
        <end position="169"/>
    </location>
</feature>
<keyword evidence="2" id="KW-1003">Cell membrane</keyword>
<feature type="domain" description="ABC transmembrane type-1" evidence="12">
    <location>
        <begin position="22"/>
        <end position="291"/>
    </location>
</feature>
<dbReference type="Gene3D" id="3.40.50.300">
    <property type="entry name" value="P-loop containing nucleotide triphosphate hydrolases"/>
    <property type="match status" value="1"/>
</dbReference>
<dbReference type="GO" id="GO:0016887">
    <property type="term" value="F:ATP hydrolysis activity"/>
    <property type="evidence" value="ECO:0007669"/>
    <property type="project" value="InterPro"/>
</dbReference>
<keyword evidence="4 10" id="KW-0812">Transmembrane</keyword>
<keyword evidence="8 10" id="KW-0472">Membrane</keyword>
<protein>
    <submittedName>
        <fullName evidence="13">Putative ABC transporter, ATP-binding protein</fullName>
    </submittedName>
</protein>
<dbReference type="PANTHER" id="PTHR24221">
    <property type="entry name" value="ATP-BINDING CASSETTE SUB-FAMILY B"/>
    <property type="match status" value="1"/>
</dbReference>
<dbReference type="Proteomes" id="UP000001812">
    <property type="component" value="Chromosome II"/>
</dbReference>
<dbReference type="SMART" id="SM00382">
    <property type="entry name" value="AAA"/>
    <property type="match status" value="1"/>
</dbReference>
<dbReference type="SUPFAM" id="SSF90123">
    <property type="entry name" value="ABC transporter transmembrane region"/>
    <property type="match status" value="1"/>
</dbReference>
<dbReference type="PROSITE" id="PS50929">
    <property type="entry name" value="ABC_TM1F"/>
    <property type="match status" value="1"/>
</dbReference>
<evidence type="ECO:0000256" key="9">
    <source>
        <dbReference type="SAM" id="MobiDB-lite"/>
    </source>
</evidence>
<dbReference type="InterPro" id="IPR003439">
    <property type="entry name" value="ABC_transporter-like_ATP-bd"/>
</dbReference>
<dbReference type="GO" id="GO:0005524">
    <property type="term" value="F:ATP binding"/>
    <property type="evidence" value="ECO:0007669"/>
    <property type="project" value="UniProtKB-KW"/>
</dbReference>
<evidence type="ECO:0000256" key="6">
    <source>
        <dbReference type="ARBA" id="ARBA00022840"/>
    </source>
</evidence>
<keyword evidence="7 10" id="KW-1133">Transmembrane helix</keyword>
<keyword evidence="6 13" id="KW-0067">ATP-binding</keyword>
<comment type="subcellular location">
    <subcellularLocation>
        <location evidence="1">Cell membrane</location>
        <topology evidence="1">Multi-pass membrane protein</topology>
    </subcellularLocation>
</comment>
<sequence length="594" mass="62502">MTAWMKRWRCLPADTRRSLVRGVGWAVAAALLDGLCGVLLVPLIRAWFAGGALLHWAAALIALTLGHALVLYAAQLGGYRAGGALALGLVDRLVRHLPRIAAPQTVRDSDPEGLLRGPVMQAMGIPAHLLGPLIGAVVTPLAVVAGLAAIDWRIALCLAAAAALLFALLNRSGARTLALEEARAAGERDLAEQLQAFAAHQGLLRFAGRDGSGRAALQRALDERHRRARALMRRSLPLELGFAGAVQAVFVAMLVGGAAAVAAGRLDPATVVAVLVLLVRFIEPLAQLTQLDQALRGGWRALDAVLTVLHAPRFESPERGLRPQDASVAAVRVGYRSETGATLLDDVDLHCPAGGFVAIVGPTGAGKSTLLGLLARLDDPSSGRVLFGNVDLRRLSETTLAGARTVVFQHSGLFRGSLGWNLRMGRPDASGAALDAVLDALGLSRDVERLPHGLDTDVGPGGQLLSGGQRQRACIARGLLAKAPLLLLDEPTASLDELSARRVRDCLVAMRGQRTRIVVTHHPALARAADEIVVLEAGRVRARGTHAQLVAADPWYAEFARAESECEREPEVETPVTATAGISAPARGADAGHR</sequence>
<feature type="transmembrane region" description="Helical" evidence="10">
    <location>
        <begin position="125"/>
        <end position="146"/>
    </location>
</feature>
<dbReference type="InterPro" id="IPR011527">
    <property type="entry name" value="ABC1_TM_dom"/>
</dbReference>
<dbReference type="InterPro" id="IPR039421">
    <property type="entry name" value="Type_1_exporter"/>
</dbReference>
<gene>
    <name evidence="13" type="ORF">BURPS1710A_A3292</name>
</gene>
<feature type="transmembrane region" description="Helical" evidence="10">
    <location>
        <begin position="54"/>
        <end position="74"/>
    </location>
</feature>
<dbReference type="InterPro" id="IPR003593">
    <property type="entry name" value="AAA+_ATPase"/>
</dbReference>
<dbReference type="SUPFAM" id="SSF52540">
    <property type="entry name" value="P-loop containing nucleoside triphosphate hydrolases"/>
    <property type="match status" value="1"/>
</dbReference>
<dbReference type="GO" id="GO:0034040">
    <property type="term" value="F:ATPase-coupled lipid transmembrane transporter activity"/>
    <property type="evidence" value="ECO:0007669"/>
    <property type="project" value="TreeGrafter"/>
</dbReference>
<feature type="region of interest" description="Disordered" evidence="9">
    <location>
        <begin position="566"/>
        <end position="594"/>
    </location>
</feature>
<evidence type="ECO:0000256" key="2">
    <source>
        <dbReference type="ARBA" id="ARBA00022475"/>
    </source>
</evidence>
<dbReference type="Gene3D" id="1.20.1560.10">
    <property type="entry name" value="ABC transporter type 1, transmembrane domain"/>
    <property type="match status" value="1"/>
</dbReference>
<dbReference type="InterPro" id="IPR027417">
    <property type="entry name" value="P-loop_NTPase"/>
</dbReference>
<reference evidence="13" key="1">
    <citation type="submission" date="2009-05" db="EMBL/GenBank/DDBJ databases">
        <authorList>
            <person name="Harkins D.M."/>
            <person name="DeShazer D."/>
            <person name="Woods D.E."/>
            <person name="Brinkac L.M."/>
            <person name="Brown K.A."/>
            <person name="Hung G.C."/>
            <person name="Tuanyok A."/>
            <person name="Zhang B."/>
            <person name="Nierman W.C."/>
        </authorList>
    </citation>
    <scope>NUCLEOTIDE SEQUENCE [LARGE SCALE GENOMIC DNA]</scope>
    <source>
        <strain evidence="13">1710a</strain>
    </source>
</reference>
<feature type="transmembrane region" description="Helical" evidence="10">
    <location>
        <begin position="236"/>
        <end position="263"/>
    </location>
</feature>
<accession>A0A0E1VV39</accession>
<evidence type="ECO:0000256" key="4">
    <source>
        <dbReference type="ARBA" id="ARBA00022692"/>
    </source>
</evidence>
<dbReference type="PROSITE" id="PS50893">
    <property type="entry name" value="ABC_TRANSPORTER_2"/>
    <property type="match status" value="1"/>
</dbReference>
<dbReference type="Pfam" id="PF00005">
    <property type="entry name" value="ABC_tran"/>
    <property type="match status" value="1"/>
</dbReference>
<dbReference type="InterPro" id="IPR017871">
    <property type="entry name" value="ABC_transporter-like_CS"/>
</dbReference>
<dbReference type="EMBL" id="CM000833">
    <property type="protein sequence ID" value="EET03979.1"/>
    <property type="molecule type" value="Genomic_DNA"/>
</dbReference>
<organism evidence="13">
    <name type="scientific">Burkholderia pseudomallei 1710a</name>
    <dbReference type="NCBI Taxonomy" id="320371"/>
    <lineage>
        <taxon>Bacteria</taxon>
        <taxon>Pseudomonadati</taxon>
        <taxon>Pseudomonadota</taxon>
        <taxon>Betaproteobacteria</taxon>
        <taxon>Burkholderiales</taxon>
        <taxon>Burkholderiaceae</taxon>
        <taxon>Burkholderia</taxon>
        <taxon>pseudomallei group</taxon>
    </lineage>
</organism>
<keyword evidence="5" id="KW-0547">Nucleotide-binding</keyword>
<evidence type="ECO:0000256" key="8">
    <source>
        <dbReference type="ARBA" id="ARBA00023136"/>
    </source>
</evidence>
<evidence type="ECO:0000256" key="10">
    <source>
        <dbReference type="SAM" id="Phobius"/>
    </source>
</evidence>
<dbReference type="RefSeq" id="WP_004530085.1">
    <property type="nucleotide sequence ID" value="NZ_CM000833.1"/>
</dbReference>
<evidence type="ECO:0000256" key="3">
    <source>
        <dbReference type="ARBA" id="ARBA00022519"/>
    </source>
</evidence>
<evidence type="ECO:0000259" key="11">
    <source>
        <dbReference type="PROSITE" id="PS50893"/>
    </source>
</evidence>
<feature type="domain" description="ABC transporter" evidence="11">
    <location>
        <begin position="321"/>
        <end position="562"/>
    </location>
</feature>
<dbReference type="GO" id="GO:0140359">
    <property type="term" value="F:ABC-type transporter activity"/>
    <property type="evidence" value="ECO:0007669"/>
    <property type="project" value="InterPro"/>
</dbReference>
<name>A0A0E1VV39_BURPE</name>
<dbReference type="PROSITE" id="PS00211">
    <property type="entry name" value="ABC_TRANSPORTER_1"/>
    <property type="match status" value="1"/>
</dbReference>
<evidence type="ECO:0000259" key="12">
    <source>
        <dbReference type="PROSITE" id="PS50929"/>
    </source>
</evidence>
<dbReference type="InterPro" id="IPR036640">
    <property type="entry name" value="ABC1_TM_sf"/>
</dbReference>
<dbReference type="GO" id="GO:0005886">
    <property type="term" value="C:plasma membrane"/>
    <property type="evidence" value="ECO:0007669"/>
    <property type="project" value="UniProtKB-SubCell"/>
</dbReference>
<dbReference type="HOGENOM" id="CLU_000604_84_9_4"/>
<proteinExistence type="predicted"/>
<evidence type="ECO:0000313" key="13">
    <source>
        <dbReference type="EMBL" id="EET03979.1"/>
    </source>
</evidence>